<dbReference type="Proteomes" id="UP000317043">
    <property type="component" value="Unassembled WGS sequence"/>
</dbReference>
<dbReference type="InterPro" id="IPR027417">
    <property type="entry name" value="P-loop_NTPase"/>
</dbReference>
<dbReference type="PROSITE" id="PS50901">
    <property type="entry name" value="FTSK"/>
    <property type="match status" value="1"/>
</dbReference>
<dbReference type="AlphaFoldDB" id="A0A543AXU8"/>
<dbReference type="PANTHER" id="PTHR22683:SF41">
    <property type="entry name" value="DNA TRANSLOCASE FTSK"/>
    <property type="match status" value="1"/>
</dbReference>
<proteinExistence type="predicted"/>
<keyword evidence="1 3" id="KW-0547">Nucleotide-binding</keyword>
<keyword evidence="6" id="KW-1185">Reference proteome</keyword>
<dbReference type="PANTHER" id="PTHR22683">
    <property type="entry name" value="SPORULATION PROTEIN RELATED"/>
    <property type="match status" value="1"/>
</dbReference>
<dbReference type="Gene3D" id="3.40.50.300">
    <property type="entry name" value="P-loop containing nucleotide triphosphate hydrolases"/>
    <property type="match status" value="1"/>
</dbReference>
<evidence type="ECO:0000259" key="4">
    <source>
        <dbReference type="PROSITE" id="PS50901"/>
    </source>
</evidence>
<evidence type="ECO:0000256" key="3">
    <source>
        <dbReference type="PROSITE-ProRule" id="PRU00289"/>
    </source>
</evidence>
<feature type="domain" description="FtsK" evidence="4">
    <location>
        <begin position="308"/>
        <end position="505"/>
    </location>
</feature>
<organism evidence="5 6">
    <name type="scientific">Stackebrandtia endophytica</name>
    <dbReference type="NCBI Taxonomy" id="1496996"/>
    <lineage>
        <taxon>Bacteria</taxon>
        <taxon>Bacillati</taxon>
        <taxon>Actinomycetota</taxon>
        <taxon>Actinomycetes</taxon>
        <taxon>Glycomycetales</taxon>
        <taxon>Glycomycetaceae</taxon>
        <taxon>Stackebrandtia</taxon>
    </lineage>
</organism>
<evidence type="ECO:0000256" key="2">
    <source>
        <dbReference type="ARBA" id="ARBA00022840"/>
    </source>
</evidence>
<reference evidence="5 6" key="1">
    <citation type="submission" date="2019-06" db="EMBL/GenBank/DDBJ databases">
        <title>Sequencing the genomes of 1000 actinobacteria strains.</title>
        <authorList>
            <person name="Klenk H.-P."/>
        </authorList>
    </citation>
    <scope>NUCLEOTIDE SEQUENCE [LARGE SCALE GENOMIC DNA]</scope>
    <source>
        <strain evidence="5 6">DSM 45928</strain>
    </source>
</reference>
<dbReference type="RefSeq" id="WP_142040227.1">
    <property type="nucleotide sequence ID" value="NZ_JBHTGS010000001.1"/>
</dbReference>
<name>A0A543AXU8_9ACTN</name>
<sequence length="810" mass="85967">MPGLRATFEQAVSKHLSAAARLSASRTAAESLGEPAPEPAVVNAESALAARLTTAAAELADTPGWVRIGEGRLHSGGFPMYVPFLGAAHLRLSTAATDPRVAGLIRSIVLQALATHAAGQARILAVDTESVGATFAPLRPLVDGGIMNSPATDTAGFTAVLDQAEKHVKAGLRGEAGGVLILAVASVPPLSETVAARLAALARSGIQAGLYLVAAGVDELPDAVNITVDDHMRVGNPPRTPFGTRDGLAVPVAFDPLPGNDYLVAESHRLADRARAAAELAFTDLIPADLWTDDPASGLATMAGRDANGPVVLRFDDGTPHWLIGGRTGGGKTVFLLDVLYGLAARYSPQDLSLFLLDFKEGVSFTEFTPQQSDPSYIPHARVVGVESDREYGAAILRELDAEMTRRSVVMKRHGVARYAELRAHQRVPRIVCFIDEFQVLFAGNDRLAQEAAALLENLARKGRSYGVHLVLASQTTSGIEALYAKRDSIFGQFGLRVALPGATSVLDPQNTAAQGLRLGEAVINTDGGAVGGDRKIRFPNAQADPTTLHRLRVDMWQRRGEMAPPTVFYGYKPVHIDDNMDYAALVATDQPEVMLGRRVDAALNTARVRLDGAPGRHISIVGGDDAGAQMLEAATASLARQRPSARYLVAGLAEPAVARRTAALLGESATLLSDPAAVAQAISELAETVGPTYLIGFGLDVLNLDMMGKKAFSTVLRQGPATGVHVLGWWRSLRRFTDDVGGSQGKEDVCYSVVLNVPGAELLGHFGMAATSWQPRPGRALLIDRHANTQDLIVPFTDRDRYDDQLMLG</sequence>
<comment type="caution">
    <text evidence="5">The sequence shown here is derived from an EMBL/GenBank/DDBJ whole genome shotgun (WGS) entry which is preliminary data.</text>
</comment>
<evidence type="ECO:0000313" key="6">
    <source>
        <dbReference type="Proteomes" id="UP000317043"/>
    </source>
</evidence>
<evidence type="ECO:0000313" key="5">
    <source>
        <dbReference type="EMBL" id="TQL77404.1"/>
    </source>
</evidence>
<dbReference type="SUPFAM" id="SSF52540">
    <property type="entry name" value="P-loop containing nucleoside triphosphate hydrolases"/>
    <property type="match status" value="1"/>
</dbReference>
<dbReference type="CDD" id="cd01127">
    <property type="entry name" value="TrwB_TraG_TraD_VirD4"/>
    <property type="match status" value="1"/>
</dbReference>
<dbReference type="GO" id="GO:0003677">
    <property type="term" value="F:DNA binding"/>
    <property type="evidence" value="ECO:0007669"/>
    <property type="project" value="InterPro"/>
</dbReference>
<dbReference type="InterPro" id="IPR002543">
    <property type="entry name" value="FtsK_dom"/>
</dbReference>
<evidence type="ECO:0000256" key="1">
    <source>
        <dbReference type="ARBA" id="ARBA00022741"/>
    </source>
</evidence>
<gene>
    <name evidence="5" type="ORF">FB566_2963</name>
</gene>
<accession>A0A543AXU8</accession>
<dbReference type="OrthoDB" id="9807790at2"/>
<keyword evidence="2 3" id="KW-0067">ATP-binding</keyword>
<dbReference type="EMBL" id="VFOW01000001">
    <property type="protein sequence ID" value="TQL77404.1"/>
    <property type="molecule type" value="Genomic_DNA"/>
</dbReference>
<dbReference type="InParanoid" id="A0A543AXU8"/>
<feature type="binding site" evidence="3">
    <location>
        <begin position="326"/>
        <end position="333"/>
    </location>
    <ligand>
        <name>ATP</name>
        <dbReference type="ChEBI" id="CHEBI:30616"/>
    </ligand>
</feature>
<protein>
    <submittedName>
        <fullName evidence="5">FtsK/SpoIIIE family protein</fullName>
    </submittedName>
</protein>
<dbReference type="InterPro" id="IPR050206">
    <property type="entry name" value="FtsK/SpoIIIE/SftA"/>
</dbReference>
<dbReference type="Pfam" id="PF01580">
    <property type="entry name" value="FtsK_SpoIIIE"/>
    <property type="match status" value="1"/>
</dbReference>
<dbReference type="GO" id="GO:0005524">
    <property type="term" value="F:ATP binding"/>
    <property type="evidence" value="ECO:0007669"/>
    <property type="project" value="UniProtKB-UniRule"/>
</dbReference>